<dbReference type="InterPro" id="IPR007110">
    <property type="entry name" value="Ig-like_dom"/>
</dbReference>
<dbReference type="SMART" id="SM00408">
    <property type="entry name" value="IGc2"/>
    <property type="match status" value="1"/>
</dbReference>
<dbReference type="SMART" id="SM00409">
    <property type="entry name" value="IG"/>
    <property type="match status" value="1"/>
</dbReference>
<dbReference type="InterPro" id="IPR003599">
    <property type="entry name" value="Ig_sub"/>
</dbReference>
<dbReference type="PANTHER" id="PTHR44337:SF20">
    <property type="entry name" value="CARCINOEMBRYONIC ANTIGEN-RELATED CELL ADHESION MOLECULE 5-RELATED"/>
    <property type="match status" value="1"/>
</dbReference>
<dbReference type="FunFam" id="2.60.40.10:FF:000107">
    <property type="entry name" value="Myosin, light chain kinase a"/>
    <property type="match status" value="1"/>
</dbReference>
<evidence type="ECO:0000256" key="1">
    <source>
        <dbReference type="ARBA" id="ARBA00022729"/>
    </source>
</evidence>
<keyword evidence="1" id="KW-0732">Signal</keyword>
<evidence type="ECO:0000256" key="2">
    <source>
        <dbReference type="ARBA" id="ARBA00023157"/>
    </source>
</evidence>
<dbReference type="Proteomes" id="UP000472267">
    <property type="component" value="Chromosome 11"/>
</dbReference>
<organism evidence="6 7">
    <name type="scientific">Salarias fasciatus</name>
    <name type="common">Jewelled blenny</name>
    <name type="synonym">Blennius fasciatus</name>
    <dbReference type="NCBI Taxonomy" id="181472"/>
    <lineage>
        <taxon>Eukaryota</taxon>
        <taxon>Metazoa</taxon>
        <taxon>Chordata</taxon>
        <taxon>Craniata</taxon>
        <taxon>Vertebrata</taxon>
        <taxon>Euteleostomi</taxon>
        <taxon>Actinopterygii</taxon>
        <taxon>Neopterygii</taxon>
        <taxon>Teleostei</taxon>
        <taxon>Neoteleostei</taxon>
        <taxon>Acanthomorphata</taxon>
        <taxon>Ovalentaria</taxon>
        <taxon>Blenniimorphae</taxon>
        <taxon>Blenniiformes</taxon>
        <taxon>Blennioidei</taxon>
        <taxon>Blenniidae</taxon>
        <taxon>Salariinae</taxon>
        <taxon>Salarias</taxon>
    </lineage>
</organism>
<dbReference type="Ensembl" id="ENSSFAT00005049413.1">
    <property type="protein sequence ID" value="ENSSFAP00005047806.1"/>
    <property type="gene ID" value="ENSSFAG00005023240.1"/>
</dbReference>
<dbReference type="AlphaFoldDB" id="A0A672J0U8"/>
<reference evidence="6" key="3">
    <citation type="submission" date="2025-09" db="UniProtKB">
        <authorList>
            <consortium name="Ensembl"/>
        </authorList>
    </citation>
    <scope>IDENTIFICATION</scope>
</reference>
<dbReference type="InterPro" id="IPR013106">
    <property type="entry name" value="Ig_V-set"/>
</dbReference>
<protein>
    <recommendedName>
        <fullName evidence="5">Ig-like domain-containing protein</fullName>
    </recommendedName>
</protein>
<dbReference type="InterPro" id="IPR052598">
    <property type="entry name" value="IgSF_CEA-related"/>
</dbReference>
<accession>A0A672J0U8</accession>
<dbReference type="SUPFAM" id="SSF48726">
    <property type="entry name" value="Immunoglobulin"/>
    <property type="match status" value="1"/>
</dbReference>
<keyword evidence="3" id="KW-0325">Glycoprotein</keyword>
<name>A0A672J0U8_SALFA</name>
<keyword evidence="7" id="KW-1185">Reference proteome</keyword>
<dbReference type="InterPro" id="IPR036179">
    <property type="entry name" value="Ig-like_dom_sf"/>
</dbReference>
<dbReference type="Gene3D" id="2.60.40.10">
    <property type="entry name" value="Immunoglobulins"/>
    <property type="match status" value="1"/>
</dbReference>
<dbReference type="GO" id="GO:0055013">
    <property type="term" value="P:cardiac muscle cell development"/>
    <property type="evidence" value="ECO:0007669"/>
    <property type="project" value="UniProtKB-ARBA"/>
</dbReference>
<dbReference type="InterPro" id="IPR013783">
    <property type="entry name" value="Ig-like_fold"/>
</dbReference>
<dbReference type="InterPro" id="IPR013151">
    <property type="entry name" value="Immunoglobulin_dom"/>
</dbReference>
<evidence type="ECO:0000256" key="3">
    <source>
        <dbReference type="ARBA" id="ARBA00023180"/>
    </source>
</evidence>
<evidence type="ECO:0000313" key="6">
    <source>
        <dbReference type="Ensembl" id="ENSSFAP00005047806.1"/>
    </source>
</evidence>
<dbReference type="GO" id="GO:0003007">
    <property type="term" value="P:heart morphogenesis"/>
    <property type="evidence" value="ECO:0007669"/>
    <property type="project" value="UniProtKB-ARBA"/>
</dbReference>
<keyword evidence="4" id="KW-0393">Immunoglobulin domain</keyword>
<dbReference type="PANTHER" id="PTHR44337">
    <property type="entry name" value="CARCINOEMBRYONIC ANTIGEN-RELATED CELL ADHESION MOLECULE 8"/>
    <property type="match status" value="1"/>
</dbReference>
<keyword evidence="2" id="KW-1015">Disulfide bond</keyword>
<evidence type="ECO:0000259" key="5">
    <source>
        <dbReference type="PROSITE" id="PS50835"/>
    </source>
</evidence>
<dbReference type="PROSITE" id="PS50835">
    <property type="entry name" value="IG_LIKE"/>
    <property type="match status" value="1"/>
</dbReference>
<evidence type="ECO:0000313" key="7">
    <source>
        <dbReference type="Proteomes" id="UP000472267"/>
    </source>
</evidence>
<proteinExistence type="predicted"/>
<feature type="domain" description="Ig-like" evidence="5">
    <location>
        <begin position="4"/>
        <end position="99"/>
    </location>
</feature>
<reference evidence="6" key="2">
    <citation type="submission" date="2025-08" db="UniProtKB">
        <authorList>
            <consortium name="Ensembl"/>
        </authorList>
    </citation>
    <scope>IDENTIFICATION</scope>
</reference>
<evidence type="ECO:0000256" key="4">
    <source>
        <dbReference type="ARBA" id="ARBA00023319"/>
    </source>
</evidence>
<dbReference type="InterPro" id="IPR003598">
    <property type="entry name" value="Ig_sub2"/>
</dbReference>
<dbReference type="InParanoid" id="A0A672J0U8"/>
<reference evidence="6" key="1">
    <citation type="submission" date="2019-06" db="EMBL/GenBank/DDBJ databases">
        <authorList>
            <consortium name="Wellcome Sanger Institute Data Sharing"/>
        </authorList>
    </citation>
    <scope>NUCLEOTIDE SEQUENCE [LARGE SCALE GENOMIC DNA]</scope>
</reference>
<dbReference type="Pfam" id="PF00047">
    <property type="entry name" value="ig"/>
    <property type="match status" value="1"/>
</dbReference>
<dbReference type="SMART" id="SM00406">
    <property type="entry name" value="IGv"/>
    <property type="match status" value="1"/>
</dbReference>
<sequence length="160" mass="17547">DKRPSTNHAPVSDVTIDPKSANLVEFKDSLRLSCNSSGSPLSFLWIKDDSEITASDRVQITDGGRTLTIVNVTRDDQGNYTCEVSNPASSATSGPATVTVYCEFATKYEGWAPISCGVINSLKGNTKVIYSIQLLTETNCYLFINNARKSVIWKMKKNIE</sequence>